<proteinExistence type="predicted"/>
<sequence>MSDEESASKRLCTEASASAASAECPSEMIIKAEDDVKFDPEIINPRKSASKRLCTEASASAASAECPSEMIPISEIKQEVSDPSYDTFANVKTEGSVSAPSYDTFANVKTEGSGSADPDVKISSDLHVESALNIKAEDGSKFDPDFINPRTGWPIGVHPSDELYGWIDHGNVDAFGVNQPLTVSFGPSHYRFDRGNDSGDFDVKDIKENTLAPYPQRFPD</sequence>
<evidence type="ECO:0000256" key="1">
    <source>
        <dbReference type="SAM" id="MobiDB-lite"/>
    </source>
</evidence>
<accession>A0A8T0FL03</accession>
<organism evidence="2 3">
    <name type="scientific">Argiope bruennichi</name>
    <name type="common">Wasp spider</name>
    <name type="synonym">Aranea bruennichi</name>
    <dbReference type="NCBI Taxonomy" id="94029"/>
    <lineage>
        <taxon>Eukaryota</taxon>
        <taxon>Metazoa</taxon>
        <taxon>Ecdysozoa</taxon>
        <taxon>Arthropoda</taxon>
        <taxon>Chelicerata</taxon>
        <taxon>Arachnida</taxon>
        <taxon>Araneae</taxon>
        <taxon>Araneomorphae</taxon>
        <taxon>Entelegynae</taxon>
        <taxon>Araneoidea</taxon>
        <taxon>Araneidae</taxon>
        <taxon>Argiope</taxon>
    </lineage>
</organism>
<dbReference type="AlphaFoldDB" id="A0A8T0FL03"/>
<evidence type="ECO:0000313" key="2">
    <source>
        <dbReference type="EMBL" id="KAF8790249.1"/>
    </source>
</evidence>
<keyword evidence="3" id="KW-1185">Reference proteome</keyword>
<dbReference type="EMBL" id="JABXBU010000011">
    <property type="protein sequence ID" value="KAF8790249.1"/>
    <property type="molecule type" value="Genomic_DNA"/>
</dbReference>
<feature type="region of interest" description="Disordered" evidence="1">
    <location>
        <begin position="1"/>
        <end position="24"/>
    </location>
</feature>
<gene>
    <name evidence="2" type="ORF">HNY73_005306</name>
</gene>
<name>A0A8T0FL03_ARGBR</name>
<protein>
    <submittedName>
        <fullName evidence="2">Uncharacterized protein</fullName>
    </submittedName>
</protein>
<dbReference type="Proteomes" id="UP000807504">
    <property type="component" value="Unassembled WGS sequence"/>
</dbReference>
<evidence type="ECO:0000313" key="3">
    <source>
        <dbReference type="Proteomes" id="UP000807504"/>
    </source>
</evidence>
<reference evidence="2" key="1">
    <citation type="journal article" date="2020" name="bioRxiv">
        <title>Chromosome-level reference genome of the European wasp spider Argiope bruennichi: a resource for studies on range expansion and evolutionary adaptation.</title>
        <authorList>
            <person name="Sheffer M.M."/>
            <person name="Hoppe A."/>
            <person name="Krehenwinkel H."/>
            <person name="Uhl G."/>
            <person name="Kuss A.W."/>
            <person name="Jensen L."/>
            <person name="Jensen C."/>
            <person name="Gillespie R.G."/>
            <person name="Hoff K.J."/>
            <person name="Prost S."/>
        </authorList>
    </citation>
    <scope>NUCLEOTIDE SEQUENCE</scope>
</reference>
<reference evidence="2" key="2">
    <citation type="submission" date="2020-06" db="EMBL/GenBank/DDBJ databases">
        <authorList>
            <person name="Sheffer M."/>
        </authorList>
    </citation>
    <scope>NUCLEOTIDE SEQUENCE</scope>
</reference>
<comment type="caution">
    <text evidence="2">The sequence shown here is derived from an EMBL/GenBank/DDBJ whole genome shotgun (WGS) entry which is preliminary data.</text>
</comment>
<feature type="compositionally biased region" description="Basic and acidic residues" evidence="1">
    <location>
        <begin position="1"/>
        <end position="12"/>
    </location>
</feature>